<protein>
    <submittedName>
        <fullName evidence="1">Uncharacterized protein</fullName>
    </submittedName>
</protein>
<reference evidence="1" key="2">
    <citation type="submission" date="2022-01" db="EMBL/GenBank/DDBJ databases">
        <authorList>
            <person name="Yamashiro T."/>
            <person name="Shiraishi A."/>
            <person name="Satake H."/>
            <person name="Nakayama K."/>
        </authorList>
    </citation>
    <scope>NUCLEOTIDE SEQUENCE</scope>
</reference>
<organism evidence="1 2">
    <name type="scientific">Tanacetum coccineum</name>
    <dbReference type="NCBI Taxonomy" id="301880"/>
    <lineage>
        <taxon>Eukaryota</taxon>
        <taxon>Viridiplantae</taxon>
        <taxon>Streptophyta</taxon>
        <taxon>Embryophyta</taxon>
        <taxon>Tracheophyta</taxon>
        <taxon>Spermatophyta</taxon>
        <taxon>Magnoliopsida</taxon>
        <taxon>eudicotyledons</taxon>
        <taxon>Gunneridae</taxon>
        <taxon>Pentapetalae</taxon>
        <taxon>asterids</taxon>
        <taxon>campanulids</taxon>
        <taxon>Asterales</taxon>
        <taxon>Asteraceae</taxon>
        <taxon>Asteroideae</taxon>
        <taxon>Anthemideae</taxon>
        <taxon>Anthemidinae</taxon>
        <taxon>Tanacetum</taxon>
    </lineage>
</organism>
<dbReference type="Proteomes" id="UP001151760">
    <property type="component" value="Unassembled WGS sequence"/>
</dbReference>
<comment type="caution">
    <text evidence="1">The sequence shown here is derived from an EMBL/GenBank/DDBJ whole genome shotgun (WGS) entry which is preliminary data.</text>
</comment>
<sequence>MKTIAEKWIAKNEEEIKEEGTEAKKRSIEKDDAIKIRVDLEELEVLKKYKAFKFKISTEMKDDRKCFKSCRCKRFYKSRKNSKVDAEKKENGKYRFFVTLDNNQKCYFPVQNLKNLGYEEWKEILLCLHNSKIKKEINNRLKVIVQKLLIQAEM</sequence>
<accession>A0ABQ5F8I2</accession>
<reference evidence="1" key="1">
    <citation type="journal article" date="2022" name="Int. J. Mol. Sci.">
        <title>Draft Genome of Tanacetum Coccineum: Genomic Comparison of Closely Related Tanacetum-Family Plants.</title>
        <authorList>
            <person name="Yamashiro T."/>
            <person name="Shiraishi A."/>
            <person name="Nakayama K."/>
            <person name="Satake H."/>
        </authorList>
    </citation>
    <scope>NUCLEOTIDE SEQUENCE</scope>
</reference>
<name>A0ABQ5F8I2_9ASTR</name>
<proteinExistence type="predicted"/>
<keyword evidence="2" id="KW-1185">Reference proteome</keyword>
<evidence type="ECO:0000313" key="1">
    <source>
        <dbReference type="EMBL" id="GJT59635.1"/>
    </source>
</evidence>
<dbReference type="EMBL" id="BQNB010017127">
    <property type="protein sequence ID" value="GJT59635.1"/>
    <property type="molecule type" value="Genomic_DNA"/>
</dbReference>
<gene>
    <name evidence="1" type="ORF">Tco_1003168</name>
</gene>
<evidence type="ECO:0000313" key="2">
    <source>
        <dbReference type="Proteomes" id="UP001151760"/>
    </source>
</evidence>